<evidence type="ECO:0000313" key="3">
    <source>
        <dbReference type="EMBL" id="MBZ3925805.1"/>
    </source>
</evidence>
<dbReference type="Proteomes" id="UP000825388">
    <property type="component" value="Unassembled WGS sequence"/>
</dbReference>
<evidence type="ECO:0008006" key="5">
    <source>
        <dbReference type="Google" id="ProtNLM"/>
    </source>
</evidence>
<reference evidence="3" key="1">
    <citation type="submission" date="2015-12" db="EMBL/GenBank/DDBJ databases">
        <authorList>
            <person name="Bansal K."/>
            <person name="Midha S."/>
            <person name="Patil P.B."/>
        </authorList>
    </citation>
    <scope>NUCLEOTIDE SEQUENCE</scope>
    <source>
        <strain evidence="3">LMG867</strain>
    </source>
</reference>
<dbReference type="EMBL" id="LOKL01000138">
    <property type="protein sequence ID" value="MBZ3925805.1"/>
    <property type="molecule type" value="Genomic_DNA"/>
</dbReference>
<evidence type="ECO:0000256" key="1">
    <source>
        <dbReference type="SAM" id="Coils"/>
    </source>
</evidence>
<feature type="coiled-coil region" evidence="1">
    <location>
        <begin position="47"/>
        <end position="74"/>
    </location>
</feature>
<comment type="caution">
    <text evidence="3">The sequence shown here is derived from an EMBL/GenBank/DDBJ whole genome shotgun (WGS) entry which is preliminary data.</text>
</comment>
<organism evidence="3 4">
    <name type="scientific">Xanthomonas citri pv. sesbaniae</name>
    <dbReference type="NCBI Taxonomy" id="473425"/>
    <lineage>
        <taxon>Bacteria</taxon>
        <taxon>Pseudomonadati</taxon>
        <taxon>Pseudomonadota</taxon>
        <taxon>Gammaproteobacteria</taxon>
        <taxon>Lysobacterales</taxon>
        <taxon>Lysobacteraceae</taxon>
        <taxon>Xanthomonas</taxon>
    </lineage>
</organism>
<accession>A0AAW4RN88</accession>
<sequence length="79" mass="8945">MGALARLMDIPPAHSGSSERGHKLIEEMRRQIDALGDISRGYSQLSHQTKQRKLRDIHLKLRDLRDELAQLAATANKET</sequence>
<evidence type="ECO:0000256" key="2">
    <source>
        <dbReference type="SAM" id="MobiDB-lite"/>
    </source>
</evidence>
<name>A0AAW4RN88_XANCI</name>
<protein>
    <recommendedName>
        <fullName evidence="5">DUF465 domain-containing protein</fullName>
    </recommendedName>
</protein>
<feature type="region of interest" description="Disordered" evidence="2">
    <location>
        <begin position="1"/>
        <end position="22"/>
    </location>
</feature>
<keyword evidence="1" id="KW-0175">Coiled coil</keyword>
<evidence type="ECO:0000313" key="4">
    <source>
        <dbReference type="Proteomes" id="UP000825388"/>
    </source>
</evidence>
<dbReference type="RefSeq" id="WP_089113783.1">
    <property type="nucleotide sequence ID" value="NZ_LOKL01000138.1"/>
</dbReference>
<proteinExistence type="predicted"/>
<dbReference type="AlphaFoldDB" id="A0AAW4RN88"/>
<gene>
    <name evidence="3" type="ORF">Xseb_17415</name>
</gene>